<organism evidence="3 4">
    <name type="scientific">Eubacterium ramulus</name>
    <dbReference type="NCBI Taxonomy" id="39490"/>
    <lineage>
        <taxon>Bacteria</taxon>
        <taxon>Bacillati</taxon>
        <taxon>Bacillota</taxon>
        <taxon>Clostridia</taxon>
        <taxon>Eubacteriales</taxon>
        <taxon>Eubacteriaceae</taxon>
        <taxon>Eubacterium</taxon>
    </lineage>
</organism>
<sequence>MNILQKIFTDYYEEIKYTLHPRNSEMENIDKMINCGNPAFGGAMYGCPHCGNLKFVPFRCHSRFCPTCGNKYSMERSTSMSFKLINVQHRHCVFTIDENLRDFFLKDRSLLNCLFHSVTSVVSRMFFKLNKSKNFTPGFLMVLHTFGRDLKWNPHIHCLISEGGYSDDGFWRNVKHFNYTYLRNAFRTALLNELESCLGSSFKKIKAKCYSNHKSGFYVYAKPNKCDPKNVIKYIGRYLGRPVIATSRIDKYDGELVTFHYNRHEDEKYVVETIPAMDFIKRLIRHIPEKHFKMIRYGGLYARHRSIDSKLHRTIHKSKHHFYRSFNQWRTAILSSFGYDPLLCSECSHQMEFLELYYNHQRVSLEELYEKAMSKSRGKRSSA</sequence>
<dbReference type="OrthoDB" id="9791273at2"/>
<dbReference type="InterPro" id="IPR007069">
    <property type="entry name" value="Transposase_32"/>
</dbReference>
<dbReference type="AlphaFoldDB" id="A0A2V1JP51"/>
<evidence type="ECO:0000313" key="3">
    <source>
        <dbReference type="EMBL" id="PWE85285.1"/>
    </source>
</evidence>
<keyword evidence="4" id="KW-1185">Reference proteome</keyword>
<dbReference type="EMBL" id="JRFU01000241">
    <property type="protein sequence ID" value="PWE85285.1"/>
    <property type="molecule type" value="Genomic_DNA"/>
</dbReference>
<gene>
    <name evidence="3" type="ORF">LG34_16860</name>
</gene>
<evidence type="ECO:0000259" key="2">
    <source>
        <dbReference type="Pfam" id="PF14319"/>
    </source>
</evidence>
<dbReference type="GO" id="GO:0003677">
    <property type="term" value="F:DNA binding"/>
    <property type="evidence" value="ECO:0007669"/>
    <property type="project" value="InterPro"/>
</dbReference>
<dbReference type="GO" id="GO:0004803">
    <property type="term" value="F:transposase activity"/>
    <property type="evidence" value="ECO:0007669"/>
    <property type="project" value="InterPro"/>
</dbReference>
<dbReference type="GO" id="GO:0006313">
    <property type="term" value="P:DNA transposition"/>
    <property type="evidence" value="ECO:0007669"/>
    <property type="project" value="InterPro"/>
</dbReference>
<dbReference type="PANTHER" id="PTHR37023">
    <property type="entry name" value="TRANSPOSASE"/>
    <property type="match status" value="1"/>
</dbReference>
<accession>A0A2V1JP51</accession>
<dbReference type="InterPro" id="IPR026889">
    <property type="entry name" value="Zn_Tnp"/>
</dbReference>
<feature type="domain" description="Transposase IS801/IS1294" evidence="1">
    <location>
        <begin position="138"/>
        <end position="305"/>
    </location>
</feature>
<comment type="caution">
    <text evidence="3">The sequence shown here is derived from an EMBL/GenBank/DDBJ whole genome shotgun (WGS) entry which is preliminary data.</text>
</comment>
<dbReference type="RefSeq" id="WP_109216993.1">
    <property type="nucleotide sequence ID" value="NZ_JAQEGP010000062.1"/>
</dbReference>
<protein>
    <submittedName>
        <fullName evidence="3">Uncharacterized protein</fullName>
    </submittedName>
</protein>
<dbReference type="Proteomes" id="UP000245288">
    <property type="component" value="Unassembled WGS sequence"/>
</dbReference>
<reference evidence="3 4" key="1">
    <citation type="submission" date="2014-09" db="EMBL/GenBank/DDBJ databases">
        <title>Butyrate-producing bacteria isolated from human gut.</title>
        <authorList>
            <person name="Zhang Q."/>
            <person name="Zhao L."/>
        </authorList>
    </citation>
    <scope>NUCLEOTIDE SEQUENCE [LARGE SCALE GENOMIC DNA]</scope>
    <source>
        <strain evidence="3 4">21</strain>
    </source>
</reference>
<dbReference type="Pfam" id="PF14319">
    <property type="entry name" value="Zn_Tnp_IS91"/>
    <property type="match status" value="1"/>
</dbReference>
<proteinExistence type="predicted"/>
<dbReference type="Pfam" id="PF04986">
    <property type="entry name" value="Y2_Tnp"/>
    <property type="match status" value="1"/>
</dbReference>
<dbReference type="PANTHER" id="PTHR37023:SF1">
    <property type="entry name" value="ISSOD25 TRANSPOSASE TNPA_ISSOD25"/>
    <property type="match status" value="1"/>
</dbReference>
<evidence type="ECO:0000313" key="4">
    <source>
        <dbReference type="Proteomes" id="UP000245288"/>
    </source>
</evidence>
<feature type="domain" description="Transposase zinc-binding" evidence="2">
    <location>
        <begin position="7"/>
        <end position="96"/>
    </location>
</feature>
<name>A0A2V1JP51_EUBRA</name>
<evidence type="ECO:0000259" key="1">
    <source>
        <dbReference type="Pfam" id="PF04986"/>
    </source>
</evidence>